<evidence type="ECO:0008006" key="3">
    <source>
        <dbReference type="Google" id="ProtNLM"/>
    </source>
</evidence>
<accession>A0A8T4GSF1</accession>
<dbReference type="AlphaFoldDB" id="A0A8T4GSF1"/>
<dbReference type="EMBL" id="JAGGLC010000001">
    <property type="protein sequence ID" value="MBP1985967.1"/>
    <property type="molecule type" value="Genomic_DNA"/>
</dbReference>
<sequence>MFGFIMRFGQVNATLTDLLEMKFIPDESQDEMEQFLHNISGNILQAHNNGNYEVRDYELLRLQMFAKHLQEVGETRPDLLEEFASEMHDIGYNEYFGTRFEIDTCASLVRNEVDFEHPDPPDFIIERVSGEIAIECTTSHYSGSSQTLEDKYKSTIDSKSGKSYYESSTALFVDITNLYYHGVDRQEPLSREKIIEWTRERIELFDLDIGSVLLFSYIVDRDDGGMHHAYNRFDTDNAADPLIDFLDEFYPSDDGFDVDRAYHPHES</sequence>
<comment type="caution">
    <text evidence="1">The sequence shown here is derived from an EMBL/GenBank/DDBJ whole genome shotgun (WGS) entry which is preliminary data.</text>
</comment>
<dbReference type="RefSeq" id="WP_209490026.1">
    <property type="nucleotide sequence ID" value="NZ_JAGGLC010000001.1"/>
</dbReference>
<organism evidence="1 2">
    <name type="scientific">Halolamina salifodinae</name>
    <dbReference type="NCBI Taxonomy" id="1202767"/>
    <lineage>
        <taxon>Archaea</taxon>
        <taxon>Methanobacteriati</taxon>
        <taxon>Methanobacteriota</taxon>
        <taxon>Stenosarchaea group</taxon>
        <taxon>Halobacteria</taxon>
        <taxon>Halobacteriales</taxon>
        <taxon>Haloferacaceae</taxon>
    </lineage>
</organism>
<gene>
    <name evidence="1" type="ORF">J2753_000440</name>
</gene>
<dbReference type="OrthoDB" id="385710at2157"/>
<evidence type="ECO:0000313" key="1">
    <source>
        <dbReference type="EMBL" id="MBP1985967.1"/>
    </source>
</evidence>
<name>A0A8T4GSF1_9EURY</name>
<proteinExistence type="predicted"/>
<evidence type="ECO:0000313" key="2">
    <source>
        <dbReference type="Proteomes" id="UP000823736"/>
    </source>
</evidence>
<keyword evidence="2" id="KW-1185">Reference proteome</keyword>
<reference evidence="1" key="1">
    <citation type="submission" date="2021-03" db="EMBL/GenBank/DDBJ databases">
        <title>Genomic Encyclopedia of Type Strains, Phase IV (KMG-IV): sequencing the most valuable type-strain genomes for metagenomic binning, comparative biology and taxonomic classification.</title>
        <authorList>
            <person name="Goeker M."/>
        </authorList>
    </citation>
    <scope>NUCLEOTIDE SEQUENCE</scope>
    <source>
        <strain evidence="1">DSM 26232</strain>
    </source>
</reference>
<protein>
    <recommendedName>
        <fullName evidence="3">Restriction endonuclease</fullName>
    </recommendedName>
</protein>
<dbReference type="Proteomes" id="UP000823736">
    <property type="component" value="Unassembled WGS sequence"/>
</dbReference>